<feature type="compositionally biased region" description="Low complexity" evidence="1">
    <location>
        <begin position="23"/>
        <end position="39"/>
    </location>
</feature>
<proteinExistence type="predicted"/>
<evidence type="ECO:0000313" key="2">
    <source>
        <dbReference type="EMBL" id="ADG56515.1"/>
    </source>
</evidence>
<feature type="region of interest" description="Disordered" evidence="1">
    <location>
        <begin position="1"/>
        <end position="46"/>
    </location>
</feature>
<dbReference type="EMBL" id="HM163343">
    <property type="protein sequence ID" value="ADG56515.1"/>
    <property type="molecule type" value="Genomic_DNA"/>
</dbReference>
<dbReference type="PANTHER" id="PTHR36045">
    <property type="entry name" value="OS04G0558500 PROTEIN"/>
    <property type="match status" value="1"/>
</dbReference>
<sequence>MAGDSLAPSQTGATPNRLKRKAPASSPVASSSTSLGADEAAGEEDIEELEREVADLGRRILERRRDAAVRYTKAVATRLLGLRPPACVVDNIS</sequence>
<dbReference type="PANTHER" id="PTHR36045:SF2">
    <property type="entry name" value="OS04G0558500 PROTEIN"/>
    <property type="match status" value="1"/>
</dbReference>
<name>E5F4N5_HORVV</name>
<evidence type="ECO:0000256" key="1">
    <source>
        <dbReference type="SAM" id="MobiDB-lite"/>
    </source>
</evidence>
<dbReference type="AlphaFoldDB" id="E5F4N5"/>
<reference evidence="2" key="1">
    <citation type="submission" date="2010-04" db="EMBL/GenBank/DDBJ databases">
        <authorList>
            <person name="Cockram J."/>
        </authorList>
    </citation>
    <scope>NUCLEOTIDE SEQUENCE</scope>
</reference>
<organism evidence="2">
    <name type="scientific">Hordeum vulgare subsp. vulgare</name>
    <name type="common">Domesticated barley</name>
    <dbReference type="NCBI Taxonomy" id="112509"/>
    <lineage>
        <taxon>Eukaryota</taxon>
        <taxon>Viridiplantae</taxon>
        <taxon>Streptophyta</taxon>
        <taxon>Embryophyta</taxon>
        <taxon>Tracheophyta</taxon>
        <taxon>Spermatophyta</taxon>
        <taxon>Magnoliopsida</taxon>
        <taxon>Liliopsida</taxon>
        <taxon>Poales</taxon>
        <taxon>Poaceae</taxon>
        <taxon>BOP clade</taxon>
        <taxon>Pooideae</taxon>
        <taxon>Triticodae</taxon>
        <taxon>Triticeae</taxon>
        <taxon>Hordeinae</taxon>
        <taxon>Hordeum</taxon>
    </lineage>
</organism>
<protein>
    <submittedName>
        <fullName evidence="2">Uncharacterized protein</fullName>
    </submittedName>
</protein>
<accession>E5F4N5</accession>